<dbReference type="STRING" id="93759.A0A1R3HIJ7"/>
<feature type="domain" description="O-methyltransferase C-terminal" evidence="4">
    <location>
        <begin position="2"/>
        <end position="165"/>
    </location>
</feature>
<dbReference type="Gene3D" id="3.40.50.150">
    <property type="entry name" value="Vaccinia Virus protein VP39"/>
    <property type="match status" value="1"/>
</dbReference>
<protein>
    <submittedName>
        <fullName evidence="5">O-methyltransferase, family 2</fullName>
    </submittedName>
</protein>
<dbReference type="GO" id="GO:0008171">
    <property type="term" value="F:O-methyltransferase activity"/>
    <property type="evidence" value="ECO:0007669"/>
    <property type="project" value="InterPro"/>
</dbReference>
<dbReference type="OrthoDB" id="1606438at2759"/>
<dbReference type="Proteomes" id="UP000187203">
    <property type="component" value="Unassembled WGS sequence"/>
</dbReference>
<gene>
    <name evidence="5" type="ORF">COLO4_28773</name>
</gene>
<evidence type="ECO:0000256" key="2">
    <source>
        <dbReference type="ARBA" id="ARBA00022679"/>
    </source>
</evidence>
<accession>A0A1R3HIJ7</accession>
<keyword evidence="2" id="KW-0808">Transferase</keyword>
<comment type="caution">
    <text evidence="5">The sequence shown here is derived from an EMBL/GenBank/DDBJ whole genome shotgun (WGS) entry which is preliminary data.</text>
</comment>
<evidence type="ECO:0000256" key="1">
    <source>
        <dbReference type="ARBA" id="ARBA00022603"/>
    </source>
</evidence>
<keyword evidence="3" id="KW-0949">S-adenosyl-L-methionine</keyword>
<dbReference type="InterPro" id="IPR016461">
    <property type="entry name" value="COMT-like"/>
</dbReference>
<name>A0A1R3HIJ7_9ROSI</name>
<sequence length="183" mass="20206">MKKILLSYKGLEKINGVVDVGGGVGVTLKMITSKYPSIKGVNFDLPHVIQHAPAYPGQQILTSGVEHVGGDMFESVPNGDAIFMKWILHDWSDEHCVKLLKNCYKAIPNDGKVIVLDSVLPVLPEPNAFVRGTSMMDILMMTQSLGGMERTKPEFEALATKAGFSGIRYECFVCNFCVMEFFK</sequence>
<evidence type="ECO:0000256" key="3">
    <source>
        <dbReference type="ARBA" id="ARBA00022691"/>
    </source>
</evidence>
<dbReference type="Pfam" id="PF00891">
    <property type="entry name" value="Methyltransf_2"/>
    <property type="match status" value="1"/>
</dbReference>
<organism evidence="5 6">
    <name type="scientific">Corchorus olitorius</name>
    <dbReference type="NCBI Taxonomy" id="93759"/>
    <lineage>
        <taxon>Eukaryota</taxon>
        <taxon>Viridiplantae</taxon>
        <taxon>Streptophyta</taxon>
        <taxon>Embryophyta</taxon>
        <taxon>Tracheophyta</taxon>
        <taxon>Spermatophyta</taxon>
        <taxon>Magnoliopsida</taxon>
        <taxon>eudicotyledons</taxon>
        <taxon>Gunneridae</taxon>
        <taxon>Pentapetalae</taxon>
        <taxon>rosids</taxon>
        <taxon>malvids</taxon>
        <taxon>Malvales</taxon>
        <taxon>Malvaceae</taxon>
        <taxon>Grewioideae</taxon>
        <taxon>Apeibeae</taxon>
        <taxon>Corchorus</taxon>
    </lineage>
</organism>
<keyword evidence="6" id="KW-1185">Reference proteome</keyword>
<dbReference type="InterPro" id="IPR001077">
    <property type="entry name" value="COMT_C"/>
</dbReference>
<evidence type="ECO:0000313" key="5">
    <source>
        <dbReference type="EMBL" id="OMO70094.1"/>
    </source>
</evidence>
<keyword evidence="1" id="KW-0489">Methyltransferase</keyword>
<dbReference type="SUPFAM" id="SSF53335">
    <property type="entry name" value="S-adenosyl-L-methionine-dependent methyltransferases"/>
    <property type="match status" value="1"/>
</dbReference>
<dbReference type="PANTHER" id="PTHR11746">
    <property type="entry name" value="O-METHYLTRANSFERASE"/>
    <property type="match status" value="1"/>
</dbReference>
<evidence type="ECO:0000259" key="4">
    <source>
        <dbReference type="Pfam" id="PF00891"/>
    </source>
</evidence>
<dbReference type="EMBL" id="AWUE01020043">
    <property type="protein sequence ID" value="OMO70094.1"/>
    <property type="molecule type" value="Genomic_DNA"/>
</dbReference>
<dbReference type="InterPro" id="IPR029063">
    <property type="entry name" value="SAM-dependent_MTases_sf"/>
</dbReference>
<evidence type="ECO:0000313" key="6">
    <source>
        <dbReference type="Proteomes" id="UP000187203"/>
    </source>
</evidence>
<proteinExistence type="predicted"/>
<reference evidence="6" key="1">
    <citation type="submission" date="2013-09" db="EMBL/GenBank/DDBJ databases">
        <title>Corchorus olitorius genome sequencing.</title>
        <authorList>
            <person name="Alam M."/>
            <person name="Haque M.S."/>
            <person name="Islam M.S."/>
            <person name="Emdad E.M."/>
            <person name="Islam M.M."/>
            <person name="Ahmed B."/>
            <person name="Halim A."/>
            <person name="Hossen Q.M.M."/>
            <person name="Hossain M.Z."/>
            <person name="Ahmed R."/>
            <person name="Khan M.M."/>
            <person name="Islam R."/>
            <person name="Rashid M.M."/>
            <person name="Khan S.A."/>
            <person name="Rahman M.S."/>
            <person name="Alam M."/>
            <person name="Yahiya A.S."/>
            <person name="Khan M.S."/>
            <person name="Azam M.S."/>
            <person name="Haque T."/>
            <person name="Lashkar M.Z.H."/>
            <person name="Akhand A.I."/>
            <person name="Morshed G."/>
            <person name="Roy S."/>
            <person name="Uddin K.S."/>
            <person name="Rabeya T."/>
            <person name="Hossain A.S."/>
            <person name="Chowdhury A."/>
            <person name="Snigdha A.R."/>
            <person name="Mortoza M.S."/>
            <person name="Matin S.A."/>
            <person name="Hoque S.M.E."/>
            <person name="Islam M.K."/>
            <person name="Roy D.K."/>
            <person name="Haider R."/>
            <person name="Moosa M.M."/>
            <person name="Elias S.M."/>
            <person name="Hasan A.M."/>
            <person name="Jahan S."/>
            <person name="Shafiuddin M."/>
            <person name="Mahmood N."/>
            <person name="Shommy N.S."/>
        </authorList>
    </citation>
    <scope>NUCLEOTIDE SEQUENCE [LARGE SCALE GENOMIC DNA]</scope>
    <source>
        <strain evidence="6">cv. O-4</strain>
    </source>
</reference>
<dbReference type="GO" id="GO:0032259">
    <property type="term" value="P:methylation"/>
    <property type="evidence" value="ECO:0007669"/>
    <property type="project" value="UniProtKB-KW"/>
</dbReference>
<dbReference type="AlphaFoldDB" id="A0A1R3HIJ7"/>
<dbReference type="PROSITE" id="PS51683">
    <property type="entry name" value="SAM_OMT_II"/>
    <property type="match status" value="1"/>
</dbReference>